<comment type="pathway">
    <text evidence="4 6">Amino-acid degradation; L-kynurenine degradation; L-alanine and anthranilate from L-kynurenine: step 1/1.</text>
</comment>
<dbReference type="PIRSF" id="PIRSF038800">
    <property type="entry name" value="KYNU"/>
    <property type="match status" value="1"/>
</dbReference>
<dbReference type="EC" id="3.7.1.3" evidence="4 5"/>
<dbReference type="SUPFAM" id="SSF53383">
    <property type="entry name" value="PLP-dependent transferases"/>
    <property type="match status" value="1"/>
</dbReference>
<dbReference type="InterPro" id="IPR015421">
    <property type="entry name" value="PyrdxlP-dep_Trfase_major"/>
</dbReference>
<dbReference type="GO" id="GO:0030429">
    <property type="term" value="F:kynureninase activity"/>
    <property type="evidence" value="ECO:0007669"/>
    <property type="project" value="UniProtKB-UniRule"/>
</dbReference>
<feature type="binding site" evidence="4">
    <location>
        <position position="102"/>
    </location>
    <ligand>
        <name>pyridoxal 5'-phosphate</name>
        <dbReference type="ChEBI" id="CHEBI:597326"/>
    </ligand>
</feature>
<gene>
    <name evidence="4 7" type="primary">kynU</name>
    <name evidence="7" type="ORF">GPA21_09270</name>
</gene>
<comment type="catalytic activity">
    <reaction evidence="4 6">
        <text>L-kynurenine + H2O = anthranilate + L-alanine + H(+)</text>
        <dbReference type="Rhea" id="RHEA:16813"/>
        <dbReference type="ChEBI" id="CHEBI:15377"/>
        <dbReference type="ChEBI" id="CHEBI:15378"/>
        <dbReference type="ChEBI" id="CHEBI:16567"/>
        <dbReference type="ChEBI" id="CHEBI:57959"/>
        <dbReference type="ChEBI" id="CHEBI:57972"/>
        <dbReference type="EC" id="3.7.1.3"/>
    </reaction>
</comment>
<dbReference type="Gene3D" id="3.40.640.10">
    <property type="entry name" value="Type I PLP-dependent aspartate aminotransferase-like (Major domain)"/>
    <property type="match status" value="1"/>
</dbReference>
<dbReference type="InterPro" id="IPR015424">
    <property type="entry name" value="PyrdxlP-dep_Trfase"/>
</dbReference>
<name>A0A972F7F7_9RHOO</name>
<feature type="binding site" evidence="4">
    <location>
        <position position="101"/>
    </location>
    <ligand>
        <name>pyridoxal 5'-phosphate</name>
        <dbReference type="ChEBI" id="CHEBI:597326"/>
    </ligand>
</feature>
<evidence type="ECO:0000256" key="1">
    <source>
        <dbReference type="ARBA" id="ARBA00022642"/>
    </source>
</evidence>
<dbReference type="Gene3D" id="3.90.1150.10">
    <property type="entry name" value="Aspartate Aminotransferase, domain 1"/>
    <property type="match status" value="1"/>
</dbReference>
<comment type="cofactor">
    <cofactor evidence="4 6">
        <name>pyridoxal 5'-phosphate</name>
        <dbReference type="ChEBI" id="CHEBI:597326"/>
    </cofactor>
</comment>
<dbReference type="AlphaFoldDB" id="A0A972F7F7"/>
<evidence type="ECO:0000256" key="4">
    <source>
        <dbReference type="HAMAP-Rule" id="MF_01970"/>
    </source>
</evidence>
<comment type="similarity">
    <text evidence="4 6">Belongs to the kynureninase family.</text>
</comment>
<evidence type="ECO:0000256" key="6">
    <source>
        <dbReference type="PIRNR" id="PIRNR038800"/>
    </source>
</evidence>
<dbReference type="Proteomes" id="UP000599523">
    <property type="component" value="Unassembled WGS sequence"/>
</dbReference>
<keyword evidence="2 4" id="KW-0378">Hydrolase</keyword>
<feature type="binding site" evidence="4">
    <location>
        <position position="229"/>
    </location>
    <ligand>
        <name>pyridoxal 5'-phosphate</name>
        <dbReference type="ChEBI" id="CHEBI:597326"/>
    </ligand>
</feature>
<dbReference type="NCBIfam" id="TIGR01814">
    <property type="entry name" value="kynureninase"/>
    <property type="match status" value="1"/>
</dbReference>
<dbReference type="HAMAP" id="MF_01970">
    <property type="entry name" value="Kynureninase"/>
    <property type="match status" value="1"/>
</dbReference>
<dbReference type="PANTHER" id="PTHR14084:SF0">
    <property type="entry name" value="KYNURENINASE"/>
    <property type="match status" value="1"/>
</dbReference>
<dbReference type="EMBL" id="WTVM01000045">
    <property type="protein sequence ID" value="NMG03163.1"/>
    <property type="molecule type" value="Genomic_DNA"/>
</dbReference>
<dbReference type="GO" id="GO:0009435">
    <property type="term" value="P:NAD+ biosynthetic process"/>
    <property type="evidence" value="ECO:0007669"/>
    <property type="project" value="UniProtKB-UniRule"/>
</dbReference>
<dbReference type="FunFam" id="3.40.640.10:FF:000107">
    <property type="entry name" value="Kynureninase"/>
    <property type="match status" value="1"/>
</dbReference>
<keyword evidence="3 4" id="KW-0663">Pyridoxal phosphate</keyword>
<comment type="caution">
    <text evidence="7">The sequence shown here is derived from an EMBL/GenBank/DDBJ whole genome shotgun (WGS) entry which is preliminary data.</text>
</comment>
<comment type="pathway">
    <text evidence="4 6">Cofactor biosynthesis; NAD(+) biosynthesis; quinolinate from L-kynurenine: step 2/3.</text>
</comment>
<comment type="subunit">
    <text evidence="4 6">Homodimer.</text>
</comment>
<dbReference type="GO" id="GO:0043420">
    <property type="term" value="P:anthranilate metabolic process"/>
    <property type="evidence" value="ECO:0007669"/>
    <property type="project" value="TreeGrafter"/>
</dbReference>
<evidence type="ECO:0000313" key="7">
    <source>
        <dbReference type="EMBL" id="NMG03163.1"/>
    </source>
</evidence>
<feature type="binding site" evidence="4">
    <location>
        <position position="207"/>
    </location>
    <ligand>
        <name>pyridoxal 5'-phosphate</name>
        <dbReference type="ChEBI" id="CHEBI:597326"/>
    </ligand>
</feature>
<evidence type="ECO:0000256" key="5">
    <source>
        <dbReference type="NCBIfam" id="TIGR01814"/>
    </source>
</evidence>
<reference evidence="7" key="1">
    <citation type="submission" date="2019-12" db="EMBL/GenBank/DDBJ databases">
        <title>Comparative genomics gives insights into the taxonomy of the Azoarcus-Aromatoleum group and reveals separate origins of nif in the plant-associated Azoarcus and non-plant-associated Aromatoleum sub-groups.</title>
        <authorList>
            <person name="Lafos M."/>
            <person name="Maluk M."/>
            <person name="Batista M."/>
            <person name="Junghare M."/>
            <person name="Carmona M."/>
            <person name="Faoro H."/>
            <person name="Cruz L.M."/>
            <person name="Battistoni F."/>
            <person name="De Souza E."/>
            <person name="Pedrosa F."/>
            <person name="Chen W.-M."/>
            <person name="Poole P.S."/>
            <person name="Dixon R.A."/>
            <person name="James E.K."/>
        </authorList>
    </citation>
    <scope>NUCLEOTIDE SEQUENCE</scope>
    <source>
        <strain evidence="7">NSC3</strain>
    </source>
</reference>
<protein>
    <recommendedName>
        <fullName evidence="4 5">Kynureninase</fullName>
        <ecNumber evidence="4 5">3.7.1.3</ecNumber>
    </recommendedName>
    <alternativeName>
        <fullName evidence="4">L-kynurenine hydrolase</fullName>
    </alternativeName>
</protein>
<proteinExistence type="inferred from homology"/>
<dbReference type="Pfam" id="PF22580">
    <property type="entry name" value="KYNU_C"/>
    <property type="match status" value="1"/>
</dbReference>
<dbReference type="PANTHER" id="PTHR14084">
    <property type="entry name" value="KYNURENINASE"/>
    <property type="match status" value="1"/>
</dbReference>
<feature type="binding site" evidence="4">
    <location>
        <begin position="129"/>
        <end position="132"/>
    </location>
    <ligand>
        <name>pyridoxal 5'-phosphate</name>
        <dbReference type="ChEBI" id="CHEBI:597326"/>
    </ligand>
</feature>
<keyword evidence="8" id="KW-1185">Reference proteome</keyword>
<dbReference type="GO" id="GO:0097053">
    <property type="term" value="P:L-kynurenine catabolic process"/>
    <property type="evidence" value="ECO:0007669"/>
    <property type="project" value="UniProtKB-UniRule"/>
</dbReference>
<keyword evidence="1 4" id="KW-0662">Pyridine nucleotide biosynthesis</keyword>
<feature type="binding site" evidence="4">
    <location>
        <position position="285"/>
    </location>
    <ligand>
        <name>pyridoxal 5'-phosphate</name>
        <dbReference type="ChEBI" id="CHEBI:597326"/>
    </ligand>
</feature>
<feature type="binding site" evidence="4">
    <location>
        <position position="175"/>
    </location>
    <ligand>
        <name>pyridoxal 5'-phosphate</name>
        <dbReference type="ChEBI" id="CHEBI:597326"/>
    </ligand>
</feature>
<dbReference type="GO" id="GO:0005737">
    <property type="term" value="C:cytoplasm"/>
    <property type="evidence" value="ECO:0007669"/>
    <property type="project" value="UniProtKB-UniRule"/>
</dbReference>
<accession>A0A972F7F7</accession>
<evidence type="ECO:0000256" key="3">
    <source>
        <dbReference type="ARBA" id="ARBA00022898"/>
    </source>
</evidence>
<sequence>MSTATIDRQALLARDATDPLRDFRARFALPEGVIYLDGNSLGARPRAVSERLRQAVEHEWGKDLIRSWNTAGWIDLPQRVGDKIGTLIGARAGETVLADSTSVNLFKVLAAAVGLRPGRRRIVSQRDNFPTDLYMAQGLAAFLGQGHELVLLPDEPDAETVVAALDDDTAVLMLTHVNYRTGRIHDMHRLTEAAHAAGALVIWDLAHSAGALPVDLNAAGADFAVGCGYKYLNGGPGAPAFVWVAGQHQAGFAQPLSGWMGHAAPFAFDADYRPAEGIARYLCGTPPVLGATALECGVDLMLDADMSVIREKSVALTSLFIELVEASCPGLELASPREAAMRGSQVSFRHGHGYALMQALIARGVIGDFRAPDIVRFGFTPLYTSYCDVWDAVQIIAGLIETGEWDQPQFHARAAVT</sequence>
<comment type="catalytic activity">
    <reaction evidence="6">
        <text>3-hydroxy-L-kynurenine + H2O = 3-hydroxyanthranilate + L-alanine + H(+)</text>
        <dbReference type="Rhea" id="RHEA:25143"/>
        <dbReference type="ChEBI" id="CHEBI:15377"/>
        <dbReference type="ChEBI" id="CHEBI:15378"/>
        <dbReference type="ChEBI" id="CHEBI:36559"/>
        <dbReference type="ChEBI" id="CHEBI:57972"/>
        <dbReference type="ChEBI" id="CHEBI:58125"/>
        <dbReference type="EC" id="3.7.1.3"/>
    </reaction>
</comment>
<dbReference type="InterPro" id="IPR010111">
    <property type="entry name" value="Kynureninase"/>
</dbReference>
<feature type="binding site" evidence="4">
    <location>
        <position position="259"/>
    </location>
    <ligand>
        <name>pyridoxal 5'-phosphate</name>
        <dbReference type="ChEBI" id="CHEBI:597326"/>
    </ligand>
</feature>
<dbReference type="InterPro" id="IPR015422">
    <property type="entry name" value="PyrdxlP-dep_Trfase_small"/>
</dbReference>
<evidence type="ECO:0000256" key="2">
    <source>
        <dbReference type="ARBA" id="ARBA00022801"/>
    </source>
</evidence>
<dbReference type="GO" id="GO:0030170">
    <property type="term" value="F:pyridoxal phosphate binding"/>
    <property type="evidence" value="ECO:0007669"/>
    <property type="project" value="UniProtKB-UniRule"/>
</dbReference>
<dbReference type="GO" id="GO:0019441">
    <property type="term" value="P:L-tryptophan catabolic process to kynurenine"/>
    <property type="evidence" value="ECO:0007669"/>
    <property type="project" value="TreeGrafter"/>
</dbReference>
<evidence type="ECO:0000313" key="8">
    <source>
        <dbReference type="Proteomes" id="UP000599523"/>
    </source>
</evidence>
<feature type="modified residue" description="N6-(pyridoxal phosphate)lysine" evidence="4">
    <location>
        <position position="230"/>
    </location>
</feature>
<dbReference type="RefSeq" id="WP_168987919.1">
    <property type="nucleotide sequence ID" value="NZ_CAWPHM010000270.1"/>
</dbReference>
<dbReference type="GO" id="GO:0019805">
    <property type="term" value="P:quinolinate biosynthetic process"/>
    <property type="evidence" value="ECO:0007669"/>
    <property type="project" value="UniProtKB-UniRule"/>
</dbReference>
<organism evidence="7 8">
    <name type="scientific">Azoarcus taiwanensis</name>
    <dbReference type="NCBI Taxonomy" id="666964"/>
    <lineage>
        <taxon>Bacteria</taxon>
        <taxon>Pseudomonadati</taxon>
        <taxon>Pseudomonadota</taxon>
        <taxon>Betaproteobacteria</taxon>
        <taxon>Rhodocyclales</taxon>
        <taxon>Zoogloeaceae</taxon>
        <taxon>Azoarcus</taxon>
    </lineage>
</organism>
<feature type="binding site" evidence="4">
    <location>
        <position position="204"/>
    </location>
    <ligand>
        <name>pyridoxal 5'-phosphate</name>
        <dbReference type="ChEBI" id="CHEBI:597326"/>
    </ligand>
</feature>
<comment type="function">
    <text evidence="4 6">Catalyzes the cleavage of L-kynurenine (L-Kyn) and L-3-hydroxykynurenine (L-3OHKyn) into anthranilic acid (AA) and 3-hydroxyanthranilic acid (3-OHAA), respectively.</text>
</comment>